<dbReference type="InterPro" id="IPR006674">
    <property type="entry name" value="HD_domain"/>
</dbReference>
<dbReference type="Gene3D" id="1.10.3210.10">
    <property type="entry name" value="Hypothetical protein af1432"/>
    <property type="match status" value="1"/>
</dbReference>
<accession>A0A2M8GIG2</accession>
<comment type="function">
    <text evidence="2">In eubacteria ppGpp (guanosine 3'-diphosphate 5'-diphosphate) is a mediator of the stringent response that coordinates a variety of cellular activities in response to changes in nutritional abundance.</text>
</comment>
<proteinExistence type="inferred from homology"/>
<feature type="domain" description="TGS" evidence="4">
    <location>
        <begin position="416"/>
        <end position="477"/>
    </location>
</feature>
<dbReference type="SMART" id="SM00471">
    <property type="entry name" value="HDc"/>
    <property type="match status" value="1"/>
</dbReference>
<dbReference type="PANTHER" id="PTHR21262">
    <property type="entry name" value="GUANOSINE-3',5'-BIS DIPHOSPHATE 3'-PYROPHOSPHOHYDROLASE"/>
    <property type="match status" value="1"/>
</dbReference>
<dbReference type="SUPFAM" id="SSF81301">
    <property type="entry name" value="Nucleotidyltransferase"/>
    <property type="match status" value="1"/>
</dbReference>
<dbReference type="EMBL" id="PFQN01000002">
    <property type="protein sequence ID" value="PJC77674.1"/>
    <property type="molecule type" value="Genomic_DNA"/>
</dbReference>
<evidence type="ECO:0000259" key="4">
    <source>
        <dbReference type="PROSITE" id="PS51880"/>
    </source>
</evidence>
<comment type="pathway">
    <text evidence="1">Purine metabolism.</text>
</comment>
<evidence type="ECO:0000259" key="3">
    <source>
        <dbReference type="PROSITE" id="PS51831"/>
    </source>
</evidence>
<dbReference type="InterPro" id="IPR004095">
    <property type="entry name" value="TGS"/>
</dbReference>
<dbReference type="NCBIfam" id="TIGR00691">
    <property type="entry name" value="spoT_relA"/>
    <property type="match status" value="1"/>
</dbReference>
<dbReference type="PROSITE" id="PS51880">
    <property type="entry name" value="TGS"/>
    <property type="match status" value="1"/>
</dbReference>
<dbReference type="CDD" id="cd01668">
    <property type="entry name" value="TGS_RSH"/>
    <property type="match status" value="1"/>
</dbReference>
<dbReference type="PROSITE" id="PS51831">
    <property type="entry name" value="HD"/>
    <property type="match status" value="1"/>
</dbReference>
<comment type="similarity">
    <text evidence="2">Belongs to the relA/spoT family.</text>
</comment>
<dbReference type="FunFam" id="1.10.3210.10:FF:000001">
    <property type="entry name" value="GTP pyrophosphokinase RelA"/>
    <property type="match status" value="1"/>
</dbReference>
<reference evidence="6" key="1">
    <citation type="submission" date="2017-09" db="EMBL/GenBank/DDBJ databases">
        <title>Depth-based differentiation of microbial function through sediment-hosted aquifers and enrichment of novel symbionts in the deep terrestrial subsurface.</title>
        <authorList>
            <person name="Probst A.J."/>
            <person name="Ladd B."/>
            <person name="Jarett J.K."/>
            <person name="Geller-Mcgrath D.E."/>
            <person name="Sieber C.M.K."/>
            <person name="Emerson J.B."/>
            <person name="Anantharaman K."/>
            <person name="Thomas B.C."/>
            <person name="Malmstrom R."/>
            <person name="Stieglmeier M."/>
            <person name="Klingl A."/>
            <person name="Woyke T."/>
            <person name="Ryan C.M."/>
            <person name="Banfield J.F."/>
        </authorList>
    </citation>
    <scope>NUCLEOTIDE SEQUENCE [LARGE SCALE GENOMIC DNA]</scope>
</reference>
<dbReference type="SUPFAM" id="SSF109604">
    <property type="entry name" value="HD-domain/PDEase-like"/>
    <property type="match status" value="1"/>
</dbReference>
<dbReference type="PANTHER" id="PTHR21262:SF31">
    <property type="entry name" value="GTP PYROPHOSPHOKINASE"/>
    <property type="match status" value="1"/>
</dbReference>
<sequence length="507" mass="58201">MEQPAKYRTENKRLDRMKDLDVLIAKIKDYNFKADFDLVRKAYDFAQIAHAGQQRASGEPYFVHPFNTAMILADYKMDISSIVVGLLHDTVEDAGVSLTEIRKEFGPEIAGLVNAVSKVSGIKLRGSSEEIFVENLRKMILAMAKDLRAIIIKLCDRLHNMMTLQYLSEERQKKIARETLEVYAPLAGRLGMGETEGQLEDLAFPYIYPQEYQWLVEYSKPYFKKTEEFLEKATRVVYKALAEEGIKAKVTFRKKHLYSLWCKLQRPEIEKDITKVYDLVAMRVLVEEVKDCYTSLGVIHSKWRPVPWIGIRDFIALPKPNGYRSIHTNVFSLHERILEIQIRTFEMHEQAENGIAAHWFYVAEKTKKTSDVKLDKGKIFALGEKFSWVKQLVAWQKQLIDSREFVEAIKFDAFAHRIFVFSPKGDVFDLPFGATPVDFAYAVHSDLGDQTMGAKVNGKMVGLDFKLKSGDMVEILKKEGSKPTAGWLDFTVTNLAKRNILKSARKI</sequence>
<dbReference type="GO" id="GO:0015969">
    <property type="term" value="P:guanosine tetraphosphate metabolic process"/>
    <property type="evidence" value="ECO:0007669"/>
    <property type="project" value="InterPro"/>
</dbReference>
<evidence type="ECO:0000256" key="2">
    <source>
        <dbReference type="RuleBase" id="RU003847"/>
    </source>
</evidence>
<evidence type="ECO:0000313" key="5">
    <source>
        <dbReference type="EMBL" id="PJC77674.1"/>
    </source>
</evidence>
<dbReference type="InterPro" id="IPR007685">
    <property type="entry name" value="RelA_SpoT"/>
</dbReference>
<evidence type="ECO:0000313" key="6">
    <source>
        <dbReference type="Proteomes" id="UP000230384"/>
    </source>
</evidence>
<dbReference type="Gene3D" id="3.10.20.30">
    <property type="match status" value="1"/>
</dbReference>
<dbReference type="AlphaFoldDB" id="A0A2M8GIG2"/>
<gene>
    <name evidence="5" type="ORF">CO010_00065</name>
</gene>
<dbReference type="GO" id="GO:0005886">
    <property type="term" value="C:plasma membrane"/>
    <property type="evidence" value="ECO:0007669"/>
    <property type="project" value="TreeGrafter"/>
</dbReference>
<dbReference type="InterPro" id="IPR033655">
    <property type="entry name" value="TGS_RelA/SpoT"/>
</dbReference>
<dbReference type="Pfam" id="PF13328">
    <property type="entry name" value="HD_4"/>
    <property type="match status" value="1"/>
</dbReference>
<dbReference type="Pfam" id="PF04607">
    <property type="entry name" value="RelA_SpoT"/>
    <property type="match status" value="1"/>
</dbReference>
<dbReference type="InterPro" id="IPR012675">
    <property type="entry name" value="Beta-grasp_dom_sf"/>
</dbReference>
<comment type="caution">
    <text evidence="5">The sequence shown here is derived from an EMBL/GenBank/DDBJ whole genome shotgun (WGS) entry which is preliminary data.</text>
</comment>
<dbReference type="CDD" id="cd00077">
    <property type="entry name" value="HDc"/>
    <property type="match status" value="1"/>
</dbReference>
<feature type="domain" description="HD" evidence="3">
    <location>
        <begin position="61"/>
        <end position="161"/>
    </location>
</feature>
<dbReference type="Gene3D" id="3.30.460.10">
    <property type="entry name" value="Beta Polymerase, domain 2"/>
    <property type="match status" value="1"/>
</dbReference>
<dbReference type="CDD" id="cd05399">
    <property type="entry name" value="NT_Rel-Spo_like"/>
    <property type="match status" value="1"/>
</dbReference>
<dbReference type="Pfam" id="PF02824">
    <property type="entry name" value="TGS"/>
    <property type="match status" value="1"/>
</dbReference>
<dbReference type="InterPro" id="IPR003607">
    <property type="entry name" value="HD/PDEase_dom"/>
</dbReference>
<dbReference type="InterPro" id="IPR004811">
    <property type="entry name" value="RelA/Spo_fam"/>
</dbReference>
<organism evidence="5 6">
    <name type="scientific">Candidatus Shapirobacteria bacterium CG_4_8_14_3_um_filter_39_11</name>
    <dbReference type="NCBI Taxonomy" id="1974875"/>
    <lineage>
        <taxon>Bacteria</taxon>
        <taxon>Candidatus Shapironibacteriota</taxon>
    </lineage>
</organism>
<dbReference type="SUPFAM" id="SSF81271">
    <property type="entry name" value="TGS-like"/>
    <property type="match status" value="1"/>
</dbReference>
<dbReference type="FunFam" id="3.10.20.30:FF:000002">
    <property type="entry name" value="GTP pyrophosphokinase (RelA/SpoT)"/>
    <property type="match status" value="1"/>
</dbReference>
<dbReference type="Proteomes" id="UP000230384">
    <property type="component" value="Unassembled WGS sequence"/>
</dbReference>
<dbReference type="InterPro" id="IPR043519">
    <property type="entry name" value="NT_sf"/>
</dbReference>
<evidence type="ECO:0008006" key="7">
    <source>
        <dbReference type="Google" id="ProtNLM"/>
    </source>
</evidence>
<dbReference type="InterPro" id="IPR012676">
    <property type="entry name" value="TGS-like"/>
</dbReference>
<protein>
    <recommendedName>
        <fullName evidence="7">(P)ppGpp synthetase</fullName>
    </recommendedName>
</protein>
<name>A0A2M8GIG2_9BACT</name>
<evidence type="ECO:0000256" key="1">
    <source>
        <dbReference type="ARBA" id="ARBA00025704"/>
    </source>
</evidence>
<dbReference type="SMART" id="SM00954">
    <property type="entry name" value="RelA_SpoT"/>
    <property type="match status" value="1"/>
</dbReference>